<comment type="caution">
    <text evidence="3">The sequence shown here is derived from an EMBL/GenBank/DDBJ whole genome shotgun (WGS) entry which is preliminary data.</text>
</comment>
<sequence>MQGSSKLKWAELQDQIQKENIDIYALTETHLRGQEEPKLRNGLTWIGKNRGTQEKRGGGIGFITQLPNTQEYPPESQCHEHAWIKVLIGTQVLNICVAYMATNPKDKTWNANIYKCIEKDIEDTLKDQPVLILGDFNCHIMELEGREKDASGLRRLVKKGNLQIANLEAVCQGRYTWSCRSSKSAIDYVLYNKQALLKTIHITSMCLDEEKANSCGSDHNRISLQLNLCPQHKVDNRARPAKQHWKTKDKERLEAFSLQLESELEDVATYEELEERCLKVAEHAIGKTEQRTKTRSTPWFDKTVKAAIAERRTLSRLHRHTKEDTAAKEIAWKQYIEKKEQVRKLVAEKIATTYRQEEEHITKERKHYSERFWRYVHSLEPNQPVRTTFTLQTQSGLRLSTKGEMEAHMTTHFGALQVVHPQETTTLEPETKQSTTPADIEDFLVGPITPTELKRRIQDLKNQKATGIDDIPNEFIKAMKTNARETLRHGSTQSWIRRKYRPSGKQGGSN</sequence>
<evidence type="ECO:0000313" key="3">
    <source>
        <dbReference type="EMBL" id="KAH9383417.1"/>
    </source>
</evidence>
<feature type="domain" description="Endonuclease/exonuclease/phosphatase" evidence="2">
    <location>
        <begin position="11"/>
        <end position="219"/>
    </location>
</feature>
<keyword evidence="4" id="KW-1185">Reference proteome</keyword>
<dbReference type="OMA" id="CHIMELE"/>
<dbReference type="OrthoDB" id="407509at2759"/>
<gene>
    <name evidence="3" type="ORF">HPB48_024768</name>
</gene>
<dbReference type="Gene3D" id="3.60.10.10">
    <property type="entry name" value="Endonuclease/exonuclease/phosphatase"/>
    <property type="match status" value="1"/>
</dbReference>
<dbReference type="EMBL" id="JABSTR010001094">
    <property type="protein sequence ID" value="KAH9383417.1"/>
    <property type="molecule type" value="Genomic_DNA"/>
</dbReference>
<accession>A0A9J6H8W5</accession>
<reference evidence="3 4" key="1">
    <citation type="journal article" date="2020" name="Cell">
        <title>Large-Scale Comparative Analyses of Tick Genomes Elucidate Their Genetic Diversity and Vector Capacities.</title>
        <authorList>
            <consortium name="Tick Genome and Microbiome Consortium (TIGMIC)"/>
            <person name="Jia N."/>
            <person name="Wang J."/>
            <person name="Shi W."/>
            <person name="Du L."/>
            <person name="Sun Y."/>
            <person name="Zhan W."/>
            <person name="Jiang J.F."/>
            <person name="Wang Q."/>
            <person name="Zhang B."/>
            <person name="Ji P."/>
            <person name="Bell-Sakyi L."/>
            <person name="Cui X.M."/>
            <person name="Yuan T.T."/>
            <person name="Jiang B.G."/>
            <person name="Yang W.F."/>
            <person name="Lam T.T."/>
            <person name="Chang Q.C."/>
            <person name="Ding S.J."/>
            <person name="Wang X.J."/>
            <person name="Zhu J.G."/>
            <person name="Ruan X.D."/>
            <person name="Zhao L."/>
            <person name="Wei J.T."/>
            <person name="Ye R.Z."/>
            <person name="Que T.C."/>
            <person name="Du C.H."/>
            <person name="Zhou Y.H."/>
            <person name="Cheng J.X."/>
            <person name="Dai P.F."/>
            <person name="Guo W.B."/>
            <person name="Han X.H."/>
            <person name="Huang E.J."/>
            <person name="Li L.F."/>
            <person name="Wei W."/>
            <person name="Gao Y.C."/>
            <person name="Liu J.Z."/>
            <person name="Shao H.Z."/>
            <person name="Wang X."/>
            <person name="Wang C.C."/>
            <person name="Yang T.C."/>
            <person name="Huo Q.B."/>
            <person name="Li W."/>
            <person name="Chen H.Y."/>
            <person name="Chen S.E."/>
            <person name="Zhou L.G."/>
            <person name="Ni X.B."/>
            <person name="Tian J.H."/>
            <person name="Sheng Y."/>
            <person name="Liu T."/>
            <person name="Pan Y.S."/>
            <person name="Xia L.Y."/>
            <person name="Li J."/>
            <person name="Zhao F."/>
            <person name="Cao W.C."/>
        </authorList>
    </citation>
    <scope>NUCLEOTIDE SEQUENCE [LARGE SCALE GENOMIC DNA]</scope>
    <source>
        <strain evidence="3">HaeL-2018</strain>
    </source>
</reference>
<organism evidence="3 4">
    <name type="scientific">Haemaphysalis longicornis</name>
    <name type="common">Bush tick</name>
    <dbReference type="NCBI Taxonomy" id="44386"/>
    <lineage>
        <taxon>Eukaryota</taxon>
        <taxon>Metazoa</taxon>
        <taxon>Ecdysozoa</taxon>
        <taxon>Arthropoda</taxon>
        <taxon>Chelicerata</taxon>
        <taxon>Arachnida</taxon>
        <taxon>Acari</taxon>
        <taxon>Parasitiformes</taxon>
        <taxon>Ixodida</taxon>
        <taxon>Ixodoidea</taxon>
        <taxon>Ixodidae</taxon>
        <taxon>Haemaphysalinae</taxon>
        <taxon>Haemaphysalis</taxon>
    </lineage>
</organism>
<dbReference type="VEuPathDB" id="VectorBase:HLOH_064403"/>
<dbReference type="AlphaFoldDB" id="A0A9J6H8W5"/>
<proteinExistence type="predicted"/>
<evidence type="ECO:0000256" key="1">
    <source>
        <dbReference type="SAM" id="MobiDB-lite"/>
    </source>
</evidence>
<dbReference type="InterPro" id="IPR036691">
    <property type="entry name" value="Endo/exonu/phosph_ase_sf"/>
</dbReference>
<dbReference type="PANTHER" id="PTHR47510">
    <property type="entry name" value="REVERSE TRANSCRIPTASE DOMAIN-CONTAINING PROTEIN"/>
    <property type="match status" value="1"/>
</dbReference>
<dbReference type="GO" id="GO:0003824">
    <property type="term" value="F:catalytic activity"/>
    <property type="evidence" value="ECO:0007669"/>
    <property type="project" value="InterPro"/>
</dbReference>
<dbReference type="Proteomes" id="UP000821853">
    <property type="component" value="Unassembled WGS sequence"/>
</dbReference>
<dbReference type="PANTHER" id="PTHR47510:SF3">
    <property type="entry name" value="ENDO_EXONUCLEASE_PHOSPHATASE DOMAIN-CONTAINING PROTEIN"/>
    <property type="match status" value="1"/>
</dbReference>
<name>A0A9J6H8W5_HAELO</name>
<dbReference type="InterPro" id="IPR005135">
    <property type="entry name" value="Endo/exonuclease/phosphatase"/>
</dbReference>
<evidence type="ECO:0000259" key="2">
    <source>
        <dbReference type="Pfam" id="PF03372"/>
    </source>
</evidence>
<evidence type="ECO:0000313" key="4">
    <source>
        <dbReference type="Proteomes" id="UP000821853"/>
    </source>
</evidence>
<dbReference type="Pfam" id="PF03372">
    <property type="entry name" value="Exo_endo_phos"/>
    <property type="match status" value="1"/>
</dbReference>
<feature type="region of interest" description="Disordered" evidence="1">
    <location>
        <begin position="483"/>
        <end position="510"/>
    </location>
</feature>
<dbReference type="SUPFAM" id="SSF56219">
    <property type="entry name" value="DNase I-like"/>
    <property type="match status" value="1"/>
</dbReference>
<protein>
    <recommendedName>
        <fullName evidence="2">Endonuclease/exonuclease/phosphatase domain-containing protein</fullName>
    </recommendedName>
</protein>